<organism evidence="2 3">
    <name type="scientific">Holospora undulata HU1</name>
    <dbReference type="NCBI Taxonomy" id="1321371"/>
    <lineage>
        <taxon>Bacteria</taxon>
        <taxon>Pseudomonadati</taxon>
        <taxon>Pseudomonadota</taxon>
        <taxon>Alphaproteobacteria</taxon>
        <taxon>Holosporales</taxon>
        <taxon>Holosporaceae</taxon>
        <taxon>Holospora</taxon>
    </lineage>
</organism>
<dbReference type="AlphaFoldDB" id="A0A061JHV8"/>
<keyword evidence="3" id="KW-1185">Reference proteome</keyword>
<accession>A0A061JHV8</accession>
<keyword evidence="1" id="KW-0472">Membrane</keyword>
<keyword evidence="1" id="KW-1133">Transmembrane helix</keyword>
<name>A0A061JHV8_9PROT</name>
<feature type="transmembrane region" description="Helical" evidence="1">
    <location>
        <begin position="12"/>
        <end position="30"/>
    </location>
</feature>
<dbReference type="EMBL" id="ARPM03000118">
    <property type="protein sequence ID" value="ETZ05077.1"/>
    <property type="molecule type" value="Genomic_DNA"/>
</dbReference>
<sequence>MMKTEGIGSIKGKILNIILNLLSLMMLRFVKKAMKCYQTFEYMLIRDQGVRKYRSRTRHIKQL</sequence>
<protein>
    <submittedName>
        <fullName evidence="2">Uncharacterized protein</fullName>
    </submittedName>
</protein>
<comment type="caution">
    <text evidence="2">The sequence shown here is derived from an EMBL/GenBank/DDBJ whole genome shotgun (WGS) entry which is preliminary data.</text>
</comment>
<dbReference type="Proteomes" id="UP000026922">
    <property type="component" value="Unassembled WGS sequence"/>
</dbReference>
<evidence type="ECO:0000313" key="2">
    <source>
        <dbReference type="EMBL" id="ETZ05077.1"/>
    </source>
</evidence>
<proteinExistence type="predicted"/>
<keyword evidence="1" id="KW-0812">Transmembrane</keyword>
<evidence type="ECO:0000313" key="3">
    <source>
        <dbReference type="Proteomes" id="UP000026922"/>
    </source>
</evidence>
<evidence type="ECO:0000256" key="1">
    <source>
        <dbReference type="SAM" id="Phobius"/>
    </source>
</evidence>
<reference evidence="2 3" key="1">
    <citation type="journal article" date="2013" name="Genome Announc.">
        <title>Draft Genome Sequence of Holospora undulata Strain HU1, a Micronucleus-Specific Symbiont of the Ciliate Paramecium caudatum.</title>
        <authorList>
            <person name="Dohra H."/>
            <person name="Suzuki H."/>
            <person name="Suzuki T."/>
            <person name="Tanaka K."/>
            <person name="Fujishima M."/>
        </authorList>
    </citation>
    <scope>NUCLEOTIDE SEQUENCE [LARGE SCALE GENOMIC DNA]</scope>
    <source>
        <strain evidence="2 3">HU1</strain>
    </source>
</reference>
<gene>
    <name evidence="2" type="ORF">K737_300504</name>
</gene>